<accession>A0A9N8ZP22</accession>
<protein>
    <submittedName>
        <fullName evidence="3">5824_t:CDS:1</fullName>
    </submittedName>
</protein>
<organism evidence="3 4">
    <name type="scientific">Funneliformis mosseae</name>
    <name type="common">Endomycorrhizal fungus</name>
    <name type="synonym">Glomus mosseae</name>
    <dbReference type="NCBI Taxonomy" id="27381"/>
    <lineage>
        <taxon>Eukaryota</taxon>
        <taxon>Fungi</taxon>
        <taxon>Fungi incertae sedis</taxon>
        <taxon>Mucoromycota</taxon>
        <taxon>Glomeromycotina</taxon>
        <taxon>Glomeromycetes</taxon>
        <taxon>Glomerales</taxon>
        <taxon>Glomeraceae</taxon>
        <taxon>Funneliformis</taxon>
    </lineage>
</organism>
<proteinExistence type="predicted"/>
<dbReference type="SUPFAM" id="SSF52980">
    <property type="entry name" value="Restriction endonuclease-like"/>
    <property type="match status" value="1"/>
</dbReference>
<evidence type="ECO:0000313" key="4">
    <source>
        <dbReference type="Proteomes" id="UP000789375"/>
    </source>
</evidence>
<dbReference type="GO" id="GO:0004519">
    <property type="term" value="F:endonuclease activity"/>
    <property type="evidence" value="ECO:0007669"/>
    <property type="project" value="InterPro"/>
</dbReference>
<feature type="region of interest" description="Disordered" evidence="1">
    <location>
        <begin position="45"/>
        <end position="68"/>
    </location>
</feature>
<gene>
    <name evidence="3" type="ORF">FMOSSE_LOCUS4107</name>
</gene>
<feature type="domain" description="Restriction endonuclease type IV Mrr" evidence="2">
    <location>
        <begin position="47"/>
        <end position="128"/>
    </location>
</feature>
<evidence type="ECO:0000256" key="1">
    <source>
        <dbReference type="SAM" id="MobiDB-lite"/>
    </source>
</evidence>
<dbReference type="GO" id="GO:0009307">
    <property type="term" value="P:DNA restriction-modification system"/>
    <property type="evidence" value="ECO:0007669"/>
    <property type="project" value="InterPro"/>
</dbReference>
<comment type="caution">
    <text evidence="3">The sequence shown here is derived from an EMBL/GenBank/DDBJ whole genome shotgun (WGS) entry which is preliminary data.</text>
</comment>
<dbReference type="Pfam" id="PF04471">
    <property type="entry name" value="Mrr_cat"/>
    <property type="match status" value="1"/>
</dbReference>
<dbReference type="EMBL" id="CAJVPP010000668">
    <property type="protein sequence ID" value="CAG8502388.1"/>
    <property type="molecule type" value="Genomic_DNA"/>
</dbReference>
<dbReference type="GO" id="GO:0006302">
    <property type="term" value="P:double-strand break repair"/>
    <property type="evidence" value="ECO:0007669"/>
    <property type="project" value="UniProtKB-ARBA"/>
</dbReference>
<evidence type="ECO:0000259" key="2">
    <source>
        <dbReference type="Pfam" id="PF04471"/>
    </source>
</evidence>
<dbReference type="Gene3D" id="3.40.1350.10">
    <property type="match status" value="1"/>
</dbReference>
<dbReference type="GO" id="GO:0003677">
    <property type="term" value="F:DNA binding"/>
    <property type="evidence" value="ECO:0007669"/>
    <property type="project" value="InterPro"/>
</dbReference>
<evidence type="ECO:0000313" key="3">
    <source>
        <dbReference type="EMBL" id="CAG8502388.1"/>
    </source>
</evidence>
<reference evidence="3" key="1">
    <citation type="submission" date="2021-06" db="EMBL/GenBank/DDBJ databases">
        <authorList>
            <person name="Kallberg Y."/>
            <person name="Tangrot J."/>
            <person name="Rosling A."/>
        </authorList>
    </citation>
    <scope>NUCLEOTIDE SEQUENCE</scope>
    <source>
        <strain evidence="3">87-6 pot B 2015</strain>
    </source>
</reference>
<dbReference type="InterPro" id="IPR011335">
    <property type="entry name" value="Restrct_endonuc-II-like"/>
</dbReference>
<dbReference type="Proteomes" id="UP000789375">
    <property type="component" value="Unassembled WGS sequence"/>
</dbReference>
<keyword evidence="4" id="KW-1185">Reference proteome</keyword>
<name>A0A9N8ZP22_FUNMO</name>
<dbReference type="InterPro" id="IPR011856">
    <property type="entry name" value="tRNA_endonuc-like_dom_sf"/>
</dbReference>
<sequence length="128" mass="13865">MSSSVEIGRALEEKNVDILKAKNVQVERTCERFFPVSEIPNSVIPWGKGDQGIDMRGRMKGQPSAGQCKSWKARKIGPAVIREMIGALANEPRETIGVEVGLTRDSFTSGAVKAAEQAGILITDSDHL</sequence>
<dbReference type="AlphaFoldDB" id="A0A9N8ZP22"/>
<dbReference type="InterPro" id="IPR007560">
    <property type="entry name" value="Restrct_endonuc_IV_Mrr"/>
</dbReference>